<evidence type="ECO:0000313" key="1">
    <source>
        <dbReference type="EMBL" id="UMB71420.1"/>
    </source>
</evidence>
<sequence>MKIAILTEGKSEFKSLPLLYEQLHQKMPVRTQLLRPLKINATPDAPPLQIVAACRAPLAIAARDADKAIILLDRETQDDCPGQIASALETGLARITNIRVHVALKDRKYENWLISDLDALRAYPARFKVDQPITKRVVPDKADKIDAESEIERMVIRAHYDKIRDSDRICRAASIDSMAANSRSFRHFLHLLRYDPYREQCARPAGRSQITRADGEPLKRTACITAG</sequence>
<gene>
    <name evidence="1" type="ORF">MKK62_09325</name>
</gene>
<dbReference type="RefSeq" id="WP_240263171.1">
    <property type="nucleotide sequence ID" value="NZ_CP092488.2"/>
</dbReference>
<evidence type="ECO:0000313" key="2">
    <source>
        <dbReference type="Proteomes" id="UP001055336"/>
    </source>
</evidence>
<dbReference type="Proteomes" id="UP001055336">
    <property type="component" value="Chromosome"/>
</dbReference>
<organism evidence="1 2">
    <name type="scientific">Mycobacterium paraterrae</name>
    <dbReference type="NCBI Taxonomy" id="577492"/>
    <lineage>
        <taxon>Bacteria</taxon>
        <taxon>Bacillati</taxon>
        <taxon>Actinomycetota</taxon>
        <taxon>Actinomycetes</taxon>
        <taxon>Mycobacteriales</taxon>
        <taxon>Mycobacteriaceae</taxon>
        <taxon>Mycobacterium</taxon>
    </lineage>
</organism>
<keyword evidence="2" id="KW-1185">Reference proteome</keyword>
<protein>
    <submittedName>
        <fullName evidence="1">DUF4276 family protein</fullName>
    </submittedName>
</protein>
<reference evidence="1" key="1">
    <citation type="submission" date="2022-08" db="EMBL/GenBank/DDBJ databases">
        <title>Whole genome sequencing of non-tuberculosis mycobacteria type-strains.</title>
        <authorList>
            <person name="Igarashi Y."/>
            <person name="Osugi A."/>
            <person name="Mitarai S."/>
        </authorList>
    </citation>
    <scope>NUCLEOTIDE SEQUENCE</scope>
    <source>
        <strain evidence="1">DSM 45127</strain>
    </source>
</reference>
<proteinExistence type="predicted"/>
<dbReference type="Pfam" id="PF14103">
    <property type="entry name" value="DUF4276"/>
    <property type="match status" value="1"/>
</dbReference>
<dbReference type="InterPro" id="IPR025455">
    <property type="entry name" value="DUF4276"/>
</dbReference>
<dbReference type="EMBL" id="CP092488">
    <property type="protein sequence ID" value="UMB71420.1"/>
    <property type="molecule type" value="Genomic_DNA"/>
</dbReference>
<accession>A0ABY3VV55</accession>
<name>A0ABY3VV55_9MYCO</name>